<dbReference type="PANTHER" id="PTHR13802">
    <property type="entry name" value="MUCIN 4-RELATED"/>
    <property type="match status" value="1"/>
</dbReference>
<keyword evidence="1" id="KW-1133">Transmembrane helix</keyword>
<dbReference type="InterPro" id="IPR051495">
    <property type="entry name" value="Epithelial_Barrier/Signaling"/>
</dbReference>
<dbReference type="PROSITE" id="PS51233">
    <property type="entry name" value="VWFD"/>
    <property type="match status" value="1"/>
</dbReference>
<feature type="domain" description="VWFD" evidence="2">
    <location>
        <begin position="311"/>
        <end position="500"/>
    </location>
</feature>
<feature type="transmembrane region" description="Helical" evidence="1">
    <location>
        <begin position="183"/>
        <end position="200"/>
    </location>
</feature>
<sequence>MSTYFNSKIGAKFVLMLLFALGSCNTSKEDATNPGSSSKNDLQAAVYTLLFEENDKSQGVVLLNLIQTSDLKFNLEGYLYRYSTKDKNKTIKISGDFIAAFVNKSIDYNRFATYGDFAKDYFSSFPEFRSELKLSQAQIQKLINRENIDLAYNKSVNKNFLWDFLTSIIPSAQAQQVSTSVQGFVWAVAGILAFSVVAALSPALGAGLAAAALNGAGWAVAAYFAYRAYNAFQSTYGGGLFGDLVGQGGNASNAFAGLLDPICKALSGGQGCQTQAAPEDWKELIPKIQQQLQRLYDDLKNSNIPETIRRWFIQSTGDPHLKTADGYYYDFQGHGEFIAIKSTEDNFEVQARQEDVMNTGYVTVNTAIGIQTGGDIVSVTAKPFTLYVNDAKVQDLNFTTLPLTKNASVKKSQENGRDVYTVITTKNDAVKIQTNGTYWLDYSLSINDERKGKVIGLLGNYDGNKDNDLMIKDGKVIAYSLNELYSSFADSWRVKTGSLLHYDGSNNTDSYTKKNFPQKREAVELAKWQSALEACRKEGVTNEPFLTNCATDIYYTNDLAFANSSLLSQQMNPLSDPLVSNDVSYFKDVRITVSNSQGNLEDSCLVNLHTGEVYQLKDGAKNANKVDAIVTYYCGIDIRSPANIILCGSSCGVYPTYRMLNDQKWSVYRTGGYDSKSTPRDDNPTSTNVIAGAQWPNLTSSASLANLPWLNYVQASSNSSSTILVAAADNTNLCVPSYFFSQTLTRFVTQDGKRGVYRVKNFGKKGTGWWVTFDIKIQK</sequence>
<dbReference type="EMBL" id="JACXAA010000004">
    <property type="protein sequence ID" value="MBD2753751.1"/>
    <property type="molecule type" value="Genomic_DNA"/>
</dbReference>
<accession>A0A927B1Q5</accession>
<organism evidence="3 4">
    <name type="scientific">Spirosoma validum</name>
    <dbReference type="NCBI Taxonomy" id="2771355"/>
    <lineage>
        <taxon>Bacteria</taxon>
        <taxon>Pseudomonadati</taxon>
        <taxon>Bacteroidota</taxon>
        <taxon>Cytophagia</taxon>
        <taxon>Cytophagales</taxon>
        <taxon>Cytophagaceae</taxon>
        <taxon>Spirosoma</taxon>
    </lineage>
</organism>
<dbReference type="Proteomes" id="UP000653797">
    <property type="component" value="Unassembled WGS sequence"/>
</dbReference>
<name>A0A927B1Q5_9BACT</name>
<dbReference type="InterPro" id="IPR001846">
    <property type="entry name" value="VWF_type-D"/>
</dbReference>
<proteinExistence type="predicted"/>
<reference evidence="3" key="1">
    <citation type="submission" date="2020-09" db="EMBL/GenBank/DDBJ databases">
        <authorList>
            <person name="Kim M.K."/>
        </authorList>
    </citation>
    <scope>NUCLEOTIDE SEQUENCE</scope>
    <source>
        <strain evidence="3">BT704</strain>
    </source>
</reference>
<keyword evidence="4" id="KW-1185">Reference proteome</keyword>
<dbReference type="PANTHER" id="PTHR13802:SF52">
    <property type="entry name" value="MUCIN-4"/>
    <property type="match status" value="1"/>
</dbReference>
<keyword evidence="1" id="KW-0812">Transmembrane</keyword>
<evidence type="ECO:0000259" key="2">
    <source>
        <dbReference type="PROSITE" id="PS51233"/>
    </source>
</evidence>
<keyword evidence="1" id="KW-0472">Membrane</keyword>
<dbReference type="RefSeq" id="WP_191039399.1">
    <property type="nucleotide sequence ID" value="NZ_JACXAA010000004.1"/>
</dbReference>
<evidence type="ECO:0000313" key="4">
    <source>
        <dbReference type="Proteomes" id="UP000653797"/>
    </source>
</evidence>
<evidence type="ECO:0000256" key="1">
    <source>
        <dbReference type="SAM" id="Phobius"/>
    </source>
</evidence>
<evidence type="ECO:0000313" key="3">
    <source>
        <dbReference type="EMBL" id="MBD2753751.1"/>
    </source>
</evidence>
<dbReference type="SMART" id="SM00216">
    <property type="entry name" value="VWD"/>
    <property type="match status" value="1"/>
</dbReference>
<gene>
    <name evidence="3" type="ORF">IC230_12675</name>
</gene>
<dbReference type="Pfam" id="PF00094">
    <property type="entry name" value="VWD"/>
    <property type="match status" value="1"/>
</dbReference>
<protein>
    <submittedName>
        <fullName evidence="3">VWD domain-containing protein</fullName>
    </submittedName>
</protein>
<comment type="caution">
    <text evidence="3">The sequence shown here is derived from an EMBL/GenBank/DDBJ whole genome shotgun (WGS) entry which is preliminary data.</text>
</comment>
<dbReference type="AlphaFoldDB" id="A0A927B1Q5"/>